<sequence>MPGKRKRVEAAAGASPAGGLKTSNKSHHVNKKQKSLKPKKVNGLASQKTQTKLLKKTQVQIPVKPTALANSNWLALKSKIQHQDHSKKEPNTKEKKHDLDVKAHKQRVKQEKQTKRQQARTAEWVDNSRIVGMDCEMVGVGLSGKTSVLARCSIVDYNGGVLYDKYVRPVEKVTDFRTHVSGIKAKSLRNAIPFAQCLKEVGKVMQDKIIVGHALKNDFQALMFTPPKNLIRDTAYYRPYMRRKMNGTKLYPKSLKQLTEEVLGKEIQTGQHDSVEDARATLDLYKKEQFVWEKYLRTNKSSSSLVGIAPPLPEKDDEDEISKRTNQLSAADKAHLDSDDEGFSNGRISMAIPDSNELAIMEYGDLASPKWADDYVDYKTLKKQIKQVFAEDADCNDDNIGKHVAWFQSLLETEMQKLNDAHSRILDELVNGELKPLQQALGTRWVLPHATARTLLMDVLQLSHQVDAFRRFVVLNSLALVKIAKKFDKAANAGVVTDHDDDETTSSRLKVQVLEDLKSQPFYDAEALDGLCDETAALTDRVMLCVLPDGNFQLGPRSLTCPICLCSNVQAPITLSCAHTFCWSCLSRAAQHRFRSCPLCRRAQSVDPRDYEIDGLVKRFKRAYEFVEQGLDMAPLVASPMCQILAEAFEVGNAYLREVEDQYAALAPLPSATLKESELEPSQGEHTKLPELKLETSTVEKEKLEVLLMEEPPASFEKGDIVEILHDEQWYAGVVLQHNEGHGGDDTYSVLWTGTITSTSVTDSSGSEEQDQSVGSGSTGSNVGDGEVGVKHILHFSDAHLNVSESSDEIPIQYGYDAPIRLLTSALEYAQQVLPNPDFFLYTGDYVVHNDPSEEYAAEAVKVGVEKMAQYFPGVANGTLAATAILGNTDTSPDYVMNVTDPDTEENPSIQAVSGAWNDSLTASKLKDFNARGYLSYELDEKLVVLTLNTVPYSPKHTPNATTDNADPFSQFQWLNATLQDLRNSSKFAYITGHIPPIIDAQDGSPMWEASYIDSYKKIVTKYADVVKAQIFGHTHSIEFRLPLTSDMESQDPEDVITADDNNSSGSSHIVPLFMAAAISPIFYSNPAFMVWDYHATTYELLDFTVYGTNISSDNEADLDWHQIFKASTAYNVSSLSWSEMNNFIMAAAVDSEIVEQYYYNSQAQSYQQNSCEDSVCLTWYLCSMMWWSTPEDYTACLASGSRLESSAASPTLFSLTGLLMYALTATLALWV</sequence>
<dbReference type="InterPro" id="IPR029052">
    <property type="entry name" value="Metallo-depent_PP-like"/>
</dbReference>
<dbReference type="GO" id="GO:0008408">
    <property type="term" value="F:3'-5' exonuclease activity"/>
    <property type="evidence" value="ECO:0007669"/>
    <property type="project" value="InterPro"/>
</dbReference>
<dbReference type="FunFam" id="3.30.420.10:FF:000007">
    <property type="entry name" value="Interferon-stimulated exonuclease gene 20"/>
    <property type="match status" value="1"/>
</dbReference>
<dbReference type="Proteomes" id="UP000285624">
    <property type="component" value="Unassembled WGS sequence"/>
</dbReference>
<dbReference type="Gene3D" id="3.30.420.10">
    <property type="entry name" value="Ribonuclease H-like superfamily/Ribonuclease H"/>
    <property type="match status" value="1"/>
</dbReference>
<keyword evidence="14" id="KW-0539">Nucleus</keyword>
<evidence type="ECO:0000256" key="6">
    <source>
        <dbReference type="ARBA" id="ARBA00022525"/>
    </source>
</evidence>
<dbReference type="PROSITE" id="PS50089">
    <property type="entry name" value="ZF_RING_2"/>
    <property type="match status" value="1"/>
</dbReference>
<dbReference type="SUPFAM" id="SSF57850">
    <property type="entry name" value="RING/U-box"/>
    <property type="match status" value="1"/>
</dbReference>
<dbReference type="SMART" id="SM00479">
    <property type="entry name" value="EXOIII"/>
    <property type="match status" value="1"/>
</dbReference>
<dbReference type="Pfam" id="PF19272">
    <property type="entry name" value="ASMase_C"/>
    <property type="match status" value="1"/>
</dbReference>
<evidence type="ECO:0000256" key="13">
    <source>
        <dbReference type="ARBA" id="ARBA00023180"/>
    </source>
</evidence>
<reference evidence="19" key="3">
    <citation type="submission" date="2020-06" db="EMBL/GenBank/DDBJ databases">
        <authorList>
            <person name="Studholme D.J."/>
        </authorList>
    </citation>
    <scope>NUCLEOTIDE SEQUENCE</scope>
    <source>
        <strain evidence="19">NZFS 3630</strain>
    </source>
</reference>
<dbReference type="InterPro" id="IPR027370">
    <property type="entry name" value="Znf-RING_euk"/>
</dbReference>
<accession>A0A3R7JT09</accession>
<dbReference type="SUPFAM" id="SSF53098">
    <property type="entry name" value="Ribonuclease H-like"/>
    <property type="match status" value="1"/>
</dbReference>
<dbReference type="PROSITE" id="PS00518">
    <property type="entry name" value="ZF_RING_1"/>
    <property type="match status" value="1"/>
</dbReference>
<feature type="domain" description="SPX" evidence="18">
    <location>
        <begin position="350"/>
        <end position="501"/>
    </location>
</feature>
<comment type="subcellular location">
    <subcellularLocation>
        <location evidence="1">Nucleus</location>
    </subcellularLocation>
    <subcellularLocation>
        <location evidence="2">Secreted</location>
    </subcellularLocation>
</comment>
<dbReference type="InterPro" id="IPR004331">
    <property type="entry name" value="SPX_dom"/>
</dbReference>
<feature type="compositionally biased region" description="Basic residues" evidence="16">
    <location>
        <begin position="24"/>
        <end position="40"/>
    </location>
</feature>
<evidence type="ECO:0000256" key="7">
    <source>
        <dbReference type="ARBA" id="ARBA00022722"/>
    </source>
</evidence>
<evidence type="ECO:0000256" key="15">
    <source>
        <dbReference type="PROSITE-ProRule" id="PRU00175"/>
    </source>
</evidence>
<evidence type="ECO:0000256" key="5">
    <source>
        <dbReference type="ARBA" id="ARBA00016937"/>
    </source>
</evidence>
<dbReference type="InterPro" id="IPR013083">
    <property type="entry name" value="Znf_RING/FYVE/PHD"/>
</dbReference>
<dbReference type="GO" id="GO:0005634">
    <property type="term" value="C:nucleus"/>
    <property type="evidence" value="ECO:0007669"/>
    <property type="project" value="UniProtKB-SubCell"/>
</dbReference>
<dbReference type="PANTHER" id="PTHR10340">
    <property type="entry name" value="SPHINGOMYELIN PHOSPHODIESTERASE"/>
    <property type="match status" value="1"/>
</dbReference>
<reference evidence="19" key="1">
    <citation type="journal article" date="2015" name="Genom Data">
        <title>Genome sequences of six Phytophthora species associated with forests in New Zealand.</title>
        <authorList>
            <person name="Studholme D.J."/>
            <person name="McDougal R.L."/>
            <person name="Sambles C."/>
            <person name="Hansen E."/>
            <person name="Hardy G."/>
            <person name="Grant M."/>
            <person name="Ganley R.J."/>
            <person name="Williams N.M."/>
        </authorList>
    </citation>
    <scope>NUCLEOTIDE SEQUENCE</scope>
    <source>
        <strain evidence="19">NZFS 3630</strain>
    </source>
</reference>
<feature type="region of interest" description="Disordered" evidence="16">
    <location>
        <begin position="1"/>
        <end position="46"/>
    </location>
</feature>
<dbReference type="STRING" id="325452.A0A3R7JT09"/>
<keyword evidence="7" id="KW-0540">Nuclease</keyword>
<feature type="domain" description="RING-type" evidence="17">
    <location>
        <begin position="561"/>
        <end position="601"/>
    </location>
</feature>
<keyword evidence="13" id="KW-0325">Glycoprotein</keyword>
<dbReference type="GO" id="GO:0003676">
    <property type="term" value="F:nucleic acid binding"/>
    <property type="evidence" value="ECO:0007669"/>
    <property type="project" value="InterPro"/>
</dbReference>
<evidence type="ECO:0000256" key="11">
    <source>
        <dbReference type="ARBA" id="ARBA00022833"/>
    </source>
</evidence>
<dbReference type="GO" id="GO:0008270">
    <property type="term" value="F:zinc ion binding"/>
    <property type="evidence" value="ECO:0007669"/>
    <property type="project" value="UniProtKB-KW"/>
</dbReference>
<dbReference type="Proteomes" id="UP000792063">
    <property type="component" value="Unassembled WGS sequence"/>
</dbReference>
<dbReference type="InterPro" id="IPR045473">
    <property type="entry name" value="ASM_C"/>
</dbReference>
<dbReference type="CDD" id="cd06144">
    <property type="entry name" value="REX4_like"/>
    <property type="match status" value="1"/>
</dbReference>
<keyword evidence="12" id="KW-0269">Exonuclease</keyword>
<organism evidence="20 21">
    <name type="scientific">Phytophthora kernoviae</name>
    <dbReference type="NCBI Taxonomy" id="325452"/>
    <lineage>
        <taxon>Eukaryota</taxon>
        <taxon>Sar</taxon>
        <taxon>Stramenopiles</taxon>
        <taxon>Oomycota</taxon>
        <taxon>Peronosporomycetes</taxon>
        <taxon>Peronosporales</taxon>
        <taxon>Peronosporaceae</taxon>
        <taxon>Phytophthora</taxon>
    </lineage>
</organism>
<evidence type="ECO:0000313" key="20">
    <source>
        <dbReference type="EMBL" id="RLN78777.1"/>
    </source>
</evidence>
<protein>
    <recommendedName>
        <fullName evidence="5">RNA exonuclease 4</fullName>
    </recommendedName>
</protein>
<dbReference type="PANTHER" id="PTHR10340:SF57">
    <property type="entry name" value="METALLOPHOS DOMAIN-CONTAINING PROTEIN"/>
    <property type="match status" value="1"/>
</dbReference>
<dbReference type="Gene3D" id="3.60.21.10">
    <property type="match status" value="1"/>
</dbReference>
<keyword evidence="6" id="KW-0964">Secreted</keyword>
<reference evidence="20 21" key="2">
    <citation type="submission" date="2018-07" db="EMBL/GenBank/DDBJ databases">
        <title>Genome sequencing of oomycete isolates from Chile give support for New Zealand origin for Phytophthora kernoviae and make available the first Nothophytophthora sp. genome.</title>
        <authorList>
            <person name="Studholme D.J."/>
            <person name="Sanfuentes E."/>
            <person name="Panda P."/>
            <person name="Hill R."/>
            <person name="Sambles C."/>
            <person name="Grant M."/>
            <person name="Williams N.M."/>
            <person name="Mcdougal R.L."/>
        </authorList>
    </citation>
    <scope>NUCLEOTIDE SEQUENCE [LARGE SCALE GENOMIC DNA]</scope>
    <source>
        <strain evidence="20">Chile4</strain>
    </source>
</reference>
<dbReference type="InterPro" id="IPR001841">
    <property type="entry name" value="Znf_RING"/>
</dbReference>
<name>A0A3R7JT09_9STRA</name>
<dbReference type="InterPro" id="IPR013520">
    <property type="entry name" value="Ribonucl_H"/>
</dbReference>
<dbReference type="EMBL" id="MBDN02000174">
    <property type="protein sequence ID" value="RLN78777.1"/>
    <property type="molecule type" value="Genomic_DNA"/>
</dbReference>
<evidence type="ECO:0000256" key="9">
    <source>
        <dbReference type="ARBA" id="ARBA00022771"/>
    </source>
</evidence>
<evidence type="ECO:0000313" key="21">
    <source>
        <dbReference type="Proteomes" id="UP000285624"/>
    </source>
</evidence>
<feature type="region of interest" description="Disordered" evidence="16">
    <location>
        <begin position="307"/>
        <end position="342"/>
    </location>
</feature>
<dbReference type="InterPro" id="IPR004843">
    <property type="entry name" value="Calcineurin-like_PHP"/>
</dbReference>
<evidence type="ECO:0000256" key="4">
    <source>
        <dbReference type="ARBA" id="ARBA00010489"/>
    </source>
</evidence>
<keyword evidence="8" id="KW-0479">Metal-binding</keyword>
<comment type="similarity">
    <text evidence="3">Belongs to the acid sphingomyelinase family.</text>
</comment>
<dbReference type="InterPro" id="IPR012337">
    <property type="entry name" value="RNaseH-like_sf"/>
</dbReference>
<dbReference type="Pfam" id="PF13445">
    <property type="entry name" value="zf-RING_UBOX"/>
    <property type="match status" value="1"/>
</dbReference>
<evidence type="ECO:0000256" key="3">
    <source>
        <dbReference type="ARBA" id="ARBA00008234"/>
    </source>
</evidence>
<evidence type="ECO:0000256" key="14">
    <source>
        <dbReference type="ARBA" id="ARBA00023242"/>
    </source>
</evidence>
<dbReference type="Pfam" id="PF00149">
    <property type="entry name" value="Metallophos"/>
    <property type="match status" value="1"/>
</dbReference>
<evidence type="ECO:0000256" key="1">
    <source>
        <dbReference type="ARBA" id="ARBA00004123"/>
    </source>
</evidence>
<comment type="similarity">
    <text evidence="4">Belongs to the REXO4 family.</text>
</comment>
<feature type="region of interest" description="Disordered" evidence="16">
    <location>
        <begin position="80"/>
        <end position="120"/>
    </location>
</feature>
<evidence type="ECO:0000259" key="17">
    <source>
        <dbReference type="PROSITE" id="PS50089"/>
    </source>
</evidence>
<evidence type="ECO:0000256" key="12">
    <source>
        <dbReference type="ARBA" id="ARBA00022839"/>
    </source>
</evidence>
<feature type="region of interest" description="Disordered" evidence="16">
    <location>
        <begin position="759"/>
        <end position="783"/>
    </location>
</feature>
<keyword evidence="10" id="KW-0378">Hydrolase</keyword>
<dbReference type="SMART" id="SM00184">
    <property type="entry name" value="RING"/>
    <property type="match status" value="1"/>
</dbReference>
<dbReference type="CDD" id="cd16449">
    <property type="entry name" value="RING-HC"/>
    <property type="match status" value="1"/>
</dbReference>
<dbReference type="GO" id="GO:0006364">
    <property type="term" value="P:rRNA processing"/>
    <property type="evidence" value="ECO:0007669"/>
    <property type="project" value="InterPro"/>
</dbReference>
<feature type="compositionally biased region" description="Basic and acidic residues" evidence="16">
    <location>
        <begin position="81"/>
        <end position="114"/>
    </location>
</feature>
<dbReference type="AlphaFoldDB" id="A0A3R7JT09"/>
<dbReference type="InterPro" id="IPR037431">
    <property type="entry name" value="REX4_DEDDh_dom"/>
</dbReference>
<dbReference type="InterPro" id="IPR017907">
    <property type="entry name" value="Znf_RING_CS"/>
</dbReference>
<evidence type="ECO:0000313" key="19">
    <source>
        <dbReference type="EMBL" id="KAG2525258.1"/>
    </source>
</evidence>
<proteinExistence type="inferred from homology"/>
<dbReference type="SUPFAM" id="SSF56300">
    <property type="entry name" value="Metallo-dependent phosphatases"/>
    <property type="match status" value="1"/>
</dbReference>
<keyword evidence="11" id="KW-0862">Zinc</keyword>
<evidence type="ECO:0000256" key="10">
    <source>
        <dbReference type="ARBA" id="ARBA00022801"/>
    </source>
</evidence>
<dbReference type="InterPro" id="IPR036397">
    <property type="entry name" value="RNaseH_sf"/>
</dbReference>
<evidence type="ECO:0000256" key="8">
    <source>
        <dbReference type="ARBA" id="ARBA00022723"/>
    </source>
</evidence>
<comment type="caution">
    <text evidence="20">The sequence shown here is derived from an EMBL/GenBank/DDBJ whole genome shotgun (WGS) entry which is preliminary data.</text>
</comment>
<keyword evidence="9 15" id="KW-0863">Zinc-finger</keyword>
<evidence type="ECO:0000259" key="18">
    <source>
        <dbReference type="PROSITE" id="PS51382"/>
    </source>
</evidence>
<evidence type="ECO:0000256" key="2">
    <source>
        <dbReference type="ARBA" id="ARBA00004613"/>
    </source>
</evidence>
<keyword evidence="21" id="KW-1185">Reference proteome</keyword>
<dbReference type="CDD" id="cd14447">
    <property type="entry name" value="SPX"/>
    <property type="match status" value="1"/>
</dbReference>
<dbReference type="EMBL" id="JPWU03000131">
    <property type="protein sequence ID" value="KAG2525258.1"/>
    <property type="molecule type" value="Genomic_DNA"/>
</dbReference>
<dbReference type="PROSITE" id="PS51382">
    <property type="entry name" value="SPX"/>
    <property type="match status" value="1"/>
</dbReference>
<dbReference type="GO" id="GO:0005576">
    <property type="term" value="C:extracellular region"/>
    <property type="evidence" value="ECO:0007669"/>
    <property type="project" value="UniProtKB-SubCell"/>
</dbReference>
<feature type="compositionally biased region" description="Low complexity" evidence="16">
    <location>
        <begin position="773"/>
        <end position="783"/>
    </location>
</feature>
<gene>
    <name evidence="20" type="ORF">BBO99_00005729</name>
    <name evidence="19" type="ORF">JM18_004988</name>
</gene>
<dbReference type="Pfam" id="PF00929">
    <property type="entry name" value="RNase_T"/>
    <property type="match status" value="1"/>
</dbReference>
<evidence type="ECO:0000256" key="16">
    <source>
        <dbReference type="SAM" id="MobiDB-lite"/>
    </source>
</evidence>
<dbReference type="Gene3D" id="3.30.40.10">
    <property type="entry name" value="Zinc/RING finger domain, C3HC4 (zinc finger)"/>
    <property type="match status" value="1"/>
</dbReference>